<protein>
    <submittedName>
        <fullName evidence="1">Uncharacterized protein</fullName>
    </submittedName>
</protein>
<dbReference type="AlphaFoldDB" id="A0A7R8ZST0"/>
<sequence>ALLCSAFVGKGERLLVAASLKDIPEKNGKLSLQTLIFKVSDAARLVAEKAPRALPSFLQCHPVAPVLLKSLFQSLRAAQGGRAKEEYEDAIKGLSAHGLFPPNFLEQFGATEEAELRATALELRQRITRILHM</sequence>
<evidence type="ECO:0000313" key="1">
    <source>
        <dbReference type="EMBL" id="CAD7235619.1"/>
    </source>
</evidence>
<name>A0A7R8ZST0_9CRUS</name>
<organism evidence="1">
    <name type="scientific">Cyprideis torosa</name>
    <dbReference type="NCBI Taxonomy" id="163714"/>
    <lineage>
        <taxon>Eukaryota</taxon>
        <taxon>Metazoa</taxon>
        <taxon>Ecdysozoa</taxon>
        <taxon>Arthropoda</taxon>
        <taxon>Crustacea</taxon>
        <taxon>Oligostraca</taxon>
        <taxon>Ostracoda</taxon>
        <taxon>Podocopa</taxon>
        <taxon>Podocopida</taxon>
        <taxon>Cytherocopina</taxon>
        <taxon>Cytheroidea</taxon>
        <taxon>Cytherideidae</taxon>
        <taxon>Cyprideis</taxon>
    </lineage>
</organism>
<proteinExistence type="predicted"/>
<accession>A0A7R8ZST0</accession>
<feature type="non-terminal residue" evidence="1">
    <location>
        <position position="1"/>
    </location>
</feature>
<reference evidence="1" key="1">
    <citation type="submission" date="2020-11" db="EMBL/GenBank/DDBJ databases">
        <authorList>
            <person name="Tran Van P."/>
        </authorList>
    </citation>
    <scope>NUCLEOTIDE SEQUENCE</scope>
</reference>
<dbReference type="EMBL" id="OB673795">
    <property type="protein sequence ID" value="CAD7235619.1"/>
    <property type="molecule type" value="Genomic_DNA"/>
</dbReference>
<gene>
    <name evidence="1" type="ORF">CTOB1V02_LOCUS13434</name>
</gene>